<dbReference type="RefSeq" id="WP_338201592.1">
    <property type="nucleotide sequence ID" value="NZ_JAEKNR010000115.1"/>
</dbReference>
<dbReference type="GO" id="GO:0016787">
    <property type="term" value="F:hydrolase activity"/>
    <property type="evidence" value="ECO:0007669"/>
    <property type="project" value="UniProtKB-KW"/>
</dbReference>
<evidence type="ECO:0000313" key="5">
    <source>
        <dbReference type="Proteomes" id="UP000612893"/>
    </source>
</evidence>
<dbReference type="Pfam" id="PF02230">
    <property type="entry name" value="Abhydrolase_2"/>
    <property type="match status" value="1"/>
</dbReference>
<protein>
    <submittedName>
        <fullName evidence="4">Phospholipase</fullName>
    </submittedName>
</protein>
<comment type="similarity">
    <text evidence="1">Belongs to the AB hydrolase superfamily. AB hydrolase 2 family.</text>
</comment>
<keyword evidence="2" id="KW-0378">Hydrolase</keyword>
<dbReference type="InterPro" id="IPR029058">
    <property type="entry name" value="AB_hydrolase_fold"/>
</dbReference>
<keyword evidence="5" id="KW-1185">Reference proteome</keyword>
<evidence type="ECO:0000259" key="3">
    <source>
        <dbReference type="Pfam" id="PF02230"/>
    </source>
</evidence>
<accession>A0A934K249</accession>
<organism evidence="4 5">
    <name type="scientific">Candidatus Nephthysia bennettiae</name>
    <dbReference type="NCBI Taxonomy" id="3127016"/>
    <lineage>
        <taxon>Bacteria</taxon>
        <taxon>Bacillati</taxon>
        <taxon>Candidatus Dormiibacterota</taxon>
        <taxon>Candidatus Dormibacteria</taxon>
        <taxon>Candidatus Dormibacterales</taxon>
        <taxon>Candidatus Dormibacteraceae</taxon>
        <taxon>Candidatus Nephthysia</taxon>
    </lineage>
</organism>
<reference evidence="4" key="1">
    <citation type="submission" date="2020-10" db="EMBL/GenBank/DDBJ databases">
        <title>Ca. Dormibacterota MAGs.</title>
        <authorList>
            <person name="Montgomery K."/>
        </authorList>
    </citation>
    <scope>NUCLEOTIDE SEQUENCE [LARGE SCALE GENOMIC DNA]</scope>
    <source>
        <strain evidence="4">SC8812_S17_10</strain>
    </source>
</reference>
<proteinExistence type="inferred from homology"/>
<name>A0A934K249_9BACT</name>
<dbReference type="InterPro" id="IPR050565">
    <property type="entry name" value="LYPA1-2/EST-like"/>
</dbReference>
<dbReference type="AlphaFoldDB" id="A0A934K249"/>
<dbReference type="Proteomes" id="UP000612893">
    <property type="component" value="Unassembled WGS sequence"/>
</dbReference>
<feature type="domain" description="Phospholipase/carboxylesterase/thioesterase" evidence="3">
    <location>
        <begin position="21"/>
        <end position="207"/>
    </location>
</feature>
<dbReference type="EMBL" id="JAEKNR010000115">
    <property type="protein sequence ID" value="MBJ7598524.1"/>
    <property type="molecule type" value="Genomic_DNA"/>
</dbReference>
<gene>
    <name evidence="4" type="ORF">JF922_10625</name>
</gene>
<evidence type="ECO:0000256" key="1">
    <source>
        <dbReference type="ARBA" id="ARBA00006499"/>
    </source>
</evidence>
<dbReference type="PANTHER" id="PTHR10655">
    <property type="entry name" value="LYSOPHOSPHOLIPASE-RELATED"/>
    <property type="match status" value="1"/>
</dbReference>
<evidence type="ECO:0000256" key="2">
    <source>
        <dbReference type="ARBA" id="ARBA00022801"/>
    </source>
</evidence>
<sequence length="222" mass="23631">MSDSEGWAQGVRVLQAGTPLREASAAMVLVHGRGASAEDIMLLGQELSMPGFTYLAPQAPGNTWYPNRYSAPIPSNEPWLSSVLEALEMLLSRVEEVVPLTRTVLLGFSQGACLTLEFAARHARRYGGVMGLSGALIGPPETPRNYPGSLETAPVFLGCSDVDPHVAAADVLASADVLRRLGGDVTARLYPGLGHEVNEDELDHVRGLMRALLPEGDGVSEE</sequence>
<evidence type="ECO:0000313" key="4">
    <source>
        <dbReference type="EMBL" id="MBJ7598524.1"/>
    </source>
</evidence>
<comment type="caution">
    <text evidence="4">The sequence shown here is derived from an EMBL/GenBank/DDBJ whole genome shotgun (WGS) entry which is preliminary data.</text>
</comment>
<dbReference type="Gene3D" id="3.40.50.1820">
    <property type="entry name" value="alpha/beta hydrolase"/>
    <property type="match status" value="1"/>
</dbReference>
<dbReference type="SUPFAM" id="SSF53474">
    <property type="entry name" value="alpha/beta-Hydrolases"/>
    <property type="match status" value="1"/>
</dbReference>
<dbReference type="PANTHER" id="PTHR10655:SF17">
    <property type="entry name" value="LYSOPHOSPHOLIPASE-LIKE PROTEIN 1"/>
    <property type="match status" value="1"/>
</dbReference>
<dbReference type="InterPro" id="IPR003140">
    <property type="entry name" value="PLipase/COase/thioEstase"/>
</dbReference>